<keyword evidence="4 5" id="KW-0472">Membrane</keyword>
<organism evidence="7 8">
    <name type="scientific">Leptospira kirschneri str. H1</name>
    <dbReference type="NCBI Taxonomy" id="1049966"/>
    <lineage>
        <taxon>Bacteria</taxon>
        <taxon>Pseudomonadati</taxon>
        <taxon>Spirochaetota</taxon>
        <taxon>Spirochaetia</taxon>
        <taxon>Leptospirales</taxon>
        <taxon>Leptospiraceae</taxon>
        <taxon>Leptospira</taxon>
    </lineage>
</organism>
<evidence type="ECO:0000256" key="2">
    <source>
        <dbReference type="ARBA" id="ARBA00022692"/>
    </source>
</evidence>
<feature type="transmembrane region" description="Helical" evidence="5">
    <location>
        <begin position="280"/>
        <end position="299"/>
    </location>
</feature>
<feature type="transmembrane region" description="Helical" evidence="5">
    <location>
        <begin position="212"/>
        <end position="237"/>
    </location>
</feature>
<dbReference type="GO" id="GO:0016020">
    <property type="term" value="C:membrane"/>
    <property type="evidence" value="ECO:0007669"/>
    <property type="project" value="UniProtKB-SubCell"/>
</dbReference>
<reference evidence="7 8" key="1">
    <citation type="submission" date="2012-10" db="EMBL/GenBank/DDBJ databases">
        <authorList>
            <person name="Harkins D.M."/>
            <person name="Durkin A.S."/>
            <person name="Brinkac L.M."/>
            <person name="Selengut J.D."/>
            <person name="Sanka R."/>
            <person name="DePew J."/>
            <person name="Purushe J."/>
            <person name="Peacock S.J."/>
            <person name="Thaipadungpanit J."/>
            <person name="Wuthiekanun V.W."/>
            <person name="Day N.P."/>
            <person name="Vinetz J.M."/>
            <person name="Sutton G.G."/>
            <person name="Nelson W.C."/>
            <person name="Fouts D.E."/>
        </authorList>
    </citation>
    <scope>NUCLEOTIDE SEQUENCE [LARGE SCALE GENOMIC DNA]</scope>
    <source>
        <strain evidence="7 8">H1</strain>
    </source>
</reference>
<comment type="subcellular location">
    <subcellularLocation>
        <location evidence="1">Membrane</location>
        <topology evidence="1">Multi-pass membrane protein</topology>
    </subcellularLocation>
</comment>
<feature type="domain" description="ABC transmembrane type-2" evidence="6">
    <location>
        <begin position="135"/>
        <end position="360"/>
    </location>
</feature>
<dbReference type="InterPro" id="IPR047817">
    <property type="entry name" value="ABC2_TM_bact-type"/>
</dbReference>
<feature type="transmembrane region" description="Helical" evidence="5">
    <location>
        <begin position="249"/>
        <end position="268"/>
    </location>
</feature>
<feature type="transmembrane region" description="Helical" evidence="5">
    <location>
        <begin position="21"/>
        <end position="40"/>
    </location>
</feature>
<evidence type="ECO:0000313" key="8">
    <source>
        <dbReference type="Proteomes" id="UP000006253"/>
    </source>
</evidence>
<evidence type="ECO:0000256" key="1">
    <source>
        <dbReference type="ARBA" id="ARBA00004141"/>
    </source>
</evidence>
<gene>
    <name evidence="7" type="ORF">LEP1GSC081_1198</name>
</gene>
<dbReference type="Pfam" id="PF12698">
    <property type="entry name" value="ABC2_membrane_3"/>
    <property type="match status" value="1"/>
</dbReference>
<protein>
    <submittedName>
        <fullName evidence="7">ABC-2 family transporter protein</fullName>
    </submittedName>
</protein>
<feature type="transmembrane region" description="Helical" evidence="5">
    <location>
        <begin position="335"/>
        <end position="357"/>
    </location>
</feature>
<name>A0A0E2BE13_9LEPT</name>
<sequence>MKQIFQLVNIQLKEFYREPAILFWAFVFPIAMAGILGIAFKNRGSEEVKIAILENSYQLDELKKILNSDPLENVINQEEKVNSKSFSFPSLNFLILSKEEAIRNLKRGKLNVIVERTKDRKIHFSFDSDNPNGQRDYLLILAKMYSHKTDFESRVDRLDSKGTRYIDYLIPGMLAMGVMNSCLWGVGWNLIEMRMKKLLRRMSATPMNRLHFLLSFFFTRLIVTALESTILLGFTQYTFENSMEGSIEAALAVYLSGNFAFVCIGIFIGSRAASSQVGNGLINAVTFPMMILSGIFFSYQNFPEILLPIIRNLPLTLMADSLRTVFIEGAELNSVIPTLVFLFLYGIFFLFIGNKIFRWS</sequence>
<dbReference type="PANTHER" id="PTHR43027">
    <property type="entry name" value="DOXORUBICIN RESISTANCE ABC TRANSPORTER PERMEASE PROTEIN DRRC-RELATED"/>
    <property type="match status" value="1"/>
</dbReference>
<proteinExistence type="predicted"/>
<comment type="caution">
    <text evidence="7">The sequence shown here is derived from an EMBL/GenBank/DDBJ whole genome shotgun (WGS) entry which is preliminary data.</text>
</comment>
<dbReference type="RefSeq" id="WP_004765732.1">
    <property type="nucleotide sequence ID" value="NZ_AHMY02000047.1"/>
</dbReference>
<keyword evidence="2 5" id="KW-0812">Transmembrane</keyword>
<dbReference type="GO" id="GO:0140359">
    <property type="term" value="F:ABC-type transporter activity"/>
    <property type="evidence" value="ECO:0007669"/>
    <property type="project" value="InterPro"/>
</dbReference>
<dbReference type="Proteomes" id="UP000006253">
    <property type="component" value="Unassembled WGS sequence"/>
</dbReference>
<feature type="transmembrane region" description="Helical" evidence="5">
    <location>
        <begin position="168"/>
        <end position="191"/>
    </location>
</feature>
<keyword evidence="3 5" id="KW-1133">Transmembrane helix</keyword>
<dbReference type="PROSITE" id="PS51012">
    <property type="entry name" value="ABC_TM2"/>
    <property type="match status" value="1"/>
</dbReference>
<dbReference type="AlphaFoldDB" id="A0A0E2BE13"/>
<evidence type="ECO:0000256" key="5">
    <source>
        <dbReference type="SAM" id="Phobius"/>
    </source>
</evidence>
<evidence type="ECO:0000256" key="3">
    <source>
        <dbReference type="ARBA" id="ARBA00022989"/>
    </source>
</evidence>
<dbReference type="PANTHER" id="PTHR43027:SF2">
    <property type="entry name" value="TRANSPORT PERMEASE PROTEIN"/>
    <property type="match status" value="1"/>
</dbReference>
<evidence type="ECO:0000313" key="7">
    <source>
        <dbReference type="EMBL" id="EKO15421.1"/>
    </source>
</evidence>
<evidence type="ECO:0000259" key="6">
    <source>
        <dbReference type="PROSITE" id="PS51012"/>
    </source>
</evidence>
<dbReference type="InterPro" id="IPR052902">
    <property type="entry name" value="ABC-2_transporter"/>
</dbReference>
<evidence type="ECO:0000256" key="4">
    <source>
        <dbReference type="ARBA" id="ARBA00023136"/>
    </source>
</evidence>
<dbReference type="InterPro" id="IPR013525">
    <property type="entry name" value="ABC2_TM"/>
</dbReference>
<dbReference type="EMBL" id="AHMY02000047">
    <property type="protein sequence ID" value="EKO15421.1"/>
    <property type="molecule type" value="Genomic_DNA"/>
</dbReference>
<accession>A0A0E2BE13</accession>